<accession>A0ACC3NSV9</accession>
<dbReference type="Proteomes" id="UP001281147">
    <property type="component" value="Unassembled WGS sequence"/>
</dbReference>
<dbReference type="EMBL" id="JAUTXU010000014">
    <property type="protein sequence ID" value="KAK3722213.1"/>
    <property type="molecule type" value="Genomic_DNA"/>
</dbReference>
<evidence type="ECO:0000313" key="2">
    <source>
        <dbReference type="Proteomes" id="UP001281147"/>
    </source>
</evidence>
<protein>
    <submittedName>
        <fullName evidence="1">Uncharacterized protein</fullName>
    </submittedName>
</protein>
<keyword evidence="2" id="KW-1185">Reference proteome</keyword>
<comment type="caution">
    <text evidence="1">The sequence shown here is derived from an EMBL/GenBank/DDBJ whole genome shotgun (WGS) entry which is preliminary data.</text>
</comment>
<reference evidence="1" key="1">
    <citation type="submission" date="2023-07" db="EMBL/GenBank/DDBJ databases">
        <title>Black Yeasts Isolated from many extreme environments.</title>
        <authorList>
            <person name="Coleine C."/>
            <person name="Stajich J.E."/>
            <person name="Selbmann L."/>
        </authorList>
    </citation>
    <scope>NUCLEOTIDE SEQUENCE</scope>
    <source>
        <strain evidence="1">CCFEE 5714</strain>
    </source>
</reference>
<evidence type="ECO:0000313" key="1">
    <source>
        <dbReference type="EMBL" id="KAK3722213.1"/>
    </source>
</evidence>
<organism evidence="1 2">
    <name type="scientific">Vermiconidia calcicola</name>
    <dbReference type="NCBI Taxonomy" id="1690605"/>
    <lineage>
        <taxon>Eukaryota</taxon>
        <taxon>Fungi</taxon>
        <taxon>Dikarya</taxon>
        <taxon>Ascomycota</taxon>
        <taxon>Pezizomycotina</taxon>
        <taxon>Dothideomycetes</taxon>
        <taxon>Dothideomycetidae</taxon>
        <taxon>Mycosphaerellales</taxon>
        <taxon>Extremaceae</taxon>
        <taxon>Vermiconidia</taxon>
    </lineage>
</organism>
<name>A0ACC3NSV9_9PEZI</name>
<proteinExistence type="predicted"/>
<sequence length="417" mass="46053">MHRAQAFLQQQGIEMPRRKFVEGFGTFGADDAALGGTMAGLLIASRSPRPWAVTGRTRWVGAAAYGASASWLFFCLYLNARIGPQANNEKIRRTMEAQIQAKQWSDQVNSAFQTSRKGGKESTASPAIPTALRPIPQAQRIYSDGQPSAVKELPPVAVPVHEKIGSDGRSWSNDSNLPHLTSDAGSLGPGVPYANTNYTWTPTPGKAITELEAHISTLRRRREDIACESELVWRWLAEKEIEYYGLDADAGPYEKTKRRRYLEVLGNIHTKVWVEASKCDWMIADSQKRIEQLRSAAGTPDGKVTWLPPLSTPAPAAESHLSEDVLKASVKLVQARKQAVEGMRTELSTFLKQPDAVPKEGRTQSSLTGKWVDNAQALQDLIKRVELDTANATLDAEALEGVLKDVERRRKDVQKRG</sequence>
<gene>
    <name evidence="1" type="ORF">LTR37_002646</name>
</gene>